<dbReference type="InterPro" id="IPR020449">
    <property type="entry name" value="Tscrpt_reg_AraC-type_HTH"/>
</dbReference>
<keyword evidence="8" id="KW-0804">Transcription</keyword>
<dbReference type="GO" id="GO:0000160">
    <property type="term" value="P:phosphorelay signal transduction system"/>
    <property type="evidence" value="ECO:0007669"/>
    <property type="project" value="UniProtKB-KW"/>
</dbReference>
<reference evidence="13" key="1">
    <citation type="submission" date="2020-10" db="EMBL/GenBank/DDBJ databases">
        <title>ChiBAC.</title>
        <authorList>
            <person name="Zenner C."/>
            <person name="Hitch T.C.A."/>
            <person name="Clavel T."/>
        </authorList>
    </citation>
    <scope>NUCLEOTIDE SEQUENCE</scope>
    <source>
        <strain evidence="13">DSM 107454</strain>
    </source>
</reference>
<evidence type="ECO:0000259" key="11">
    <source>
        <dbReference type="PROSITE" id="PS01124"/>
    </source>
</evidence>
<dbReference type="InterPro" id="IPR011006">
    <property type="entry name" value="CheY-like_superfamily"/>
</dbReference>
<dbReference type="InterPro" id="IPR009057">
    <property type="entry name" value="Homeodomain-like_sf"/>
</dbReference>
<feature type="modified residue" description="4-aspartylphosphate" evidence="10">
    <location>
        <position position="56"/>
    </location>
</feature>
<evidence type="ECO:0000313" key="14">
    <source>
        <dbReference type="Proteomes" id="UP000806542"/>
    </source>
</evidence>
<comment type="caution">
    <text evidence="13">The sequence shown here is derived from an EMBL/GenBank/DDBJ whole genome shotgun (WGS) entry which is preliminary data.</text>
</comment>
<gene>
    <name evidence="13" type="ORF">INF28_07670</name>
</gene>
<keyword evidence="3" id="KW-0963">Cytoplasm</keyword>
<keyword evidence="6" id="KW-0805">Transcription regulation</keyword>
<evidence type="ECO:0000256" key="2">
    <source>
        <dbReference type="ARBA" id="ARBA00018672"/>
    </source>
</evidence>
<organism evidence="13 14">
    <name type="scientific">Ructibacterium gallinarum</name>
    <dbReference type="NCBI Taxonomy" id="2779355"/>
    <lineage>
        <taxon>Bacteria</taxon>
        <taxon>Bacillati</taxon>
        <taxon>Bacillota</taxon>
        <taxon>Clostridia</taxon>
        <taxon>Eubacteriales</taxon>
        <taxon>Oscillospiraceae</taxon>
        <taxon>Ructibacterium</taxon>
    </lineage>
</organism>
<keyword evidence="5" id="KW-0902">Two-component regulatory system</keyword>
<evidence type="ECO:0000256" key="3">
    <source>
        <dbReference type="ARBA" id="ARBA00022490"/>
    </source>
</evidence>
<evidence type="ECO:0000256" key="9">
    <source>
        <dbReference type="ARBA" id="ARBA00024867"/>
    </source>
</evidence>
<feature type="domain" description="Response regulatory" evidence="12">
    <location>
        <begin position="4"/>
        <end position="121"/>
    </location>
</feature>
<dbReference type="PRINTS" id="PR00032">
    <property type="entry name" value="HTHARAC"/>
</dbReference>
<dbReference type="InterPro" id="IPR001789">
    <property type="entry name" value="Sig_transdc_resp-reg_receiver"/>
</dbReference>
<keyword evidence="4 10" id="KW-0597">Phosphoprotein</keyword>
<dbReference type="SMART" id="SM00448">
    <property type="entry name" value="REC"/>
    <property type="match status" value="1"/>
</dbReference>
<evidence type="ECO:0000256" key="8">
    <source>
        <dbReference type="ARBA" id="ARBA00023163"/>
    </source>
</evidence>
<evidence type="ECO:0000256" key="4">
    <source>
        <dbReference type="ARBA" id="ARBA00022553"/>
    </source>
</evidence>
<feature type="domain" description="HTH araC/xylS-type" evidence="11">
    <location>
        <begin position="376"/>
        <end position="474"/>
    </location>
</feature>
<dbReference type="PROSITE" id="PS50110">
    <property type="entry name" value="RESPONSE_REGULATORY"/>
    <property type="match status" value="1"/>
</dbReference>
<protein>
    <recommendedName>
        <fullName evidence="2">Stage 0 sporulation protein A homolog</fullName>
    </recommendedName>
</protein>
<dbReference type="InterPro" id="IPR018060">
    <property type="entry name" value="HTH_AraC"/>
</dbReference>
<dbReference type="CDD" id="cd17536">
    <property type="entry name" value="REC_YesN-like"/>
    <property type="match status" value="1"/>
</dbReference>
<dbReference type="Pfam" id="PF00072">
    <property type="entry name" value="Response_reg"/>
    <property type="match status" value="1"/>
</dbReference>
<keyword evidence="7" id="KW-0238">DNA-binding</keyword>
<dbReference type="InterPro" id="IPR051552">
    <property type="entry name" value="HptR"/>
</dbReference>
<dbReference type="EMBL" id="JADCKB010000014">
    <property type="protein sequence ID" value="MBE5040340.1"/>
    <property type="molecule type" value="Genomic_DNA"/>
</dbReference>
<evidence type="ECO:0000259" key="12">
    <source>
        <dbReference type="PROSITE" id="PS50110"/>
    </source>
</evidence>
<dbReference type="GO" id="GO:0043565">
    <property type="term" value="F:sequence-specific DNA binding"/>
    <property type="evidence" value="ECO:0007669"/>
    <property type="project" value="InterPro"/>
</dbReference>
<dbReference type="AlphaFoldDB" id="A0A9D5M4A0"/>
<dbReference type="SUPFAM" id="SSF46689">
    <property type="entry name" value="Homeodomain-like"/>
    <property type="match status" value="2"/>
</dbReference>
<dbReference type="GO" id="GO:0005737">
    <property type="term" value="C:cytoplasm"/>
    <property type="evidence" value="ECO:0007669"/>
    <property type="project" value="UniProtKB-SubCell"/>
</dbReference>
<dbReference type="InterPro" id="IPR041522">
    <property type="entry name" value="CdaR_GGDEF"/>
</dbReference>
<evidence type="ECO:0000256" key="7">
    <source>
        <dbReference type="ARBA" id="ARBA00023125"/>
    </source>
</evidence>
<dbReference type="Gene3D" id="3.40.50.2300">
    <property type="match status" value="1"/>
</dbReference>
<evidence type="ECO:0000313" key="13">
    <source>
        <dbReference type="EMBL" id="MBE5040340.1"/>
    </source>
</evidence>
<sequence length="478" mass="55673">MKLKIVIADDEAVILRGLRSCVKSLGDDVEIVGEAKNGSELLHKIEETKPHIVISDIAMPEMTGLDVLQKLADQPMCPYFILISGYQEFEYARQAVALNAAEYLLKPINEETLLQSILKIKKQIFGQENRDNDFGMESDEQKSFCVCALKSDISRQRDILRFLSYENYQAIRYREYVCIIFDAADFNFDLKVIHQKAREILKQMEQELQIEVWGGLGSICTGTQNIAASFKEAEKALQYNYFSDEDKIFCIKDRAVFPRPEGEGFSAEMEKLLHALRVSDQEAAQKAFALLCGYIRCDSMGVKEIAVMKLYALLEQIKRTLHHSEFEEMYDENVIMQELKNAERYLEATDYIWDMLHQFLSDPKEEKKKRDMFEIETIKEYIENHLSENIKLETIAKMIYMNSYYFSVFFKKHTGTNFKDYVAKVKMEKAYDLVQNTGMKMYEIAEQIGVCDQKHFSNMFKKYFGITPTELRRKAEKE</sequence>
<dbReference type="SMART" id="SM00342">
    <property type="entry name" value="HTH_ARAC"/>
    <property type="match status" value="1"/>
</dbReference>
<dbReference type="Gene3D" id="1.10.10.60">
    <property type="entry name" value="Homeodomain-like"/>
    <property type="match status" value="2"/>
</dbReference>
<evidence type="ECO:0000256" key="5">
    <source>
        <dbReference type="ARBA" id="ARBA00023012"/>
    </source>
</evidence>
<dbReference type="Proteomes" id="UP000806542">
    <property type="component" value="Unassembled WGS sequence"/>
</dbReference>
<comment type="function">
    <text evidence="9">May play the central regulatory role in sporulation. It may be an element of the effector pathway responsible for the activation of sporulation genes in response to nutritional stress. Spo0A may act in concert with spo0H (a sigma factor) to control the expression of some genes that are critical to the sporulation process.</text>
</comment>
<dbReference type="RefSeq" id="WP_226392891.1">
    <property type="nucleotide sequence ID" value="NZ_JADCKB010000014.1"/>
</dbReference>
<dbReference type="GO" id="GO:0003700">
    <property type="term" value="F:DNA-binding transcription factor activity"/>
    <property type="evidence" value="ECO:0007669"/>
    <property type="project" value="InterPro"/>
</dbReference>
<proteinExistence type="predicted"/>
<accession>A0A9D5M4A0</accession>
<dbReference type="PANTHER" id="PTHR42713:SF3">
    <property type="entry name" value="TRANSCRIPTIONAL REGULATORY PROTEIN HPTR"/>
    <property type="match status" value="1"/>
</dbReference>
<dbReference type="Pfam" id="PF12833">
    <property type="entry name" value="HTH_18"/>
    <property type="match status" value="1"/>
</dbReference>
<evidence type="ECO:0000256" key="6">
    <source>
        <dbReference type="ARBA" id="ARBA00023015"/>
    </source>
</evidence>
<keyword evidence="14" id="KW-1185">Reference proteome</keyword>
<dbReference type="PROSITE" id="PS01124">
    <property type="entry name" value="HTH_ARAC_FAMILY_2"/>
    <property type="match status" value="1"/>
</dbReference>
<evidence type="ECO:0000256" key="1">
    <source>
        <dbReference type="ARBA" id="ARBA00004496"/>
    </source>
</evidence>
<dbReference type="SUPFAM" id="SSF52172">
    <property type="entry name" value="CheY-like"/>
    <property type="match status" value="1"/>
</dbReference>
<dbReference type="Pfam" id="PF17853">
    <property type="entry name" value="GGDEF_2"/>
    <property type="match status" value="1"/>
</dbReference>
<dbReference type="PANTHER" id="PTHR42713">
    <property type="entry name" value="HISTIDINE KINASE-RELATED"/>
    <property type="match status" value="1"/>
</dbReference>
<comment type="subcellular location">
    <subcellularLocation>
        <location evidence="1">Cytoplasm</location>
    </subcellularLocation>
</comment>
<name>A0A9D5M4A0_9FIRM</name>
<evidence type="ECO:0000256" key="10">
    <source>
        <dbReference type="PROSITE-ProRule" id="PRU00169"/>
    </source>
</evidence>